<feature type="region of interest" description="Disordered" evidence="8">
    <location>
        <begin position="334"/>
        <end position="353"/>
    </location>
</feature>
<dbReference type="PRINTS" id="PR00700">
    <property type="entry name" value="PRTYPHPHTASE"/>
</dbReference>
<evidence type="ECO:0000259" key="10">
    <source>
        <dbReference type="PROSITE" id="PS50056"/>
    </source>
</evidence>
<keyword evidence="5" id="KW-0378">Hydrolase</keyword>
<protein>
    <recommendedName>
        <fullName evidence="2">protein-tyrosine-phosphatase</fullName>
        <ecNumber evidence="2">3.1.3.48</ecNumber>
    </recommendedName>
</protein>
<dbReference type="OrthoDB" id="10253954at2759"/>
<keyword evidence="6" id="KW-0904">Protein phosphatase</keyword>
<comment type="caution">
    <text evidence="11">The sequence shown here is derived from an EMBL/GenBank/DDBJ whole genome shotgun (WGS) entry which is preliminary data.</text>
</comment>
<dbReference type="InterPro" id="IPR029021">
    <property type="entry name" value="Prot-tyrosine_phosphatase-like"/>
</dbReference>
<dbReference type="GO" id="GO:0005737">
    <property type="term" value="C:cytoplasm"/>
    <property type="evidence" value="ECO:0007669"/>
    <property type="project" value="UniProtKB-SubCell"/>
</dbReference>
<comment type="similarity">
    <text evidence="7">Belongs to the protein-tyrosine phosphatase family. Non-receptor class 4 subfamily.</text>
</comment>
<evidence type="ECO:0000259" key="9">
    <source>
        <dbReference type="PROSITE" id="PS50055"/>
    </source>
</evidence>
<evidence type="ECO:0000256" key="5">
    <source>
        <dbReference type="ARBA" id="ARBA00022801"/>
    </source>
</evidence>
<dbReference type="Proteomes" id="UP001152622">
    <property type="component" value="Chromosome 3"/>
</dbReference>
<evidence type="ECO:0000256" key="6">
    <source>
        <dbReference type="ARBA" id="ARBA00022912"/>
    </source>
</evidence>
<keyword evidence="3" id="KW-0963">Cytoplasm</keyword>
<sequence>MDCQAQALKGYLARVSSKEAEPTETEGGFAGEFSRLKSLSTKYRTEKIFPTKAAEKQGNVKKNRYKDVVPYDHTRVKLSLITSDTDTDYINGNFIKGALTQKAYIATQGPLPHTVQDFWRMIWEYNVEIIVMACREFEMGRKKCERYWPEKREEPFVCDPFTIHYESMDSKGDYLTRVLKVTYCNSSRTLRQLHYVNWPDHGVPATIPPILELLQEMRSYQEHDDVPICIHCSAGCGRTGVLCVIDYTWKLLRNQLITEDFSIFNLVKEMRTQRPSIVQTKEQYELVYRTIKLLFENYLLMTANHSSAVEVPASPSLSPVSSESDLTAPFELLNLDQEEEEHPVPQPRDMKREEPKVLTNQETAGGLSPVLLHVSVKRAQEEWDAQLERHSSQHTQMVQVAEPSPKSLAMPQPTQEDTPTQGSSRGDWNTPLEEAVVLLELEMNPNAPVCWDSTSFLVEDPYFGPSSPQESQATLDPEEPPPFNKTSIPCLTGPALTINDQPLVLPQFESIPTAPPASDEDIAPDATRANP</sequence>
<dbReference type="PROSITE" id="PS50056">
    <property type="entry name" value="TYR_PHOSPHATASE_2"/>
    <property type="match status" value="1"/>
</dbReference>
<comment type="subcellular location">
    <subcellularLocation>
        <location evidence="1">Cytoplasm</location>
    </subcellularLocation>
</comment>
<dbReference type="GO" id="GO:0004726">
    <property type="term" value="F:non-membrane spanning protein tyrosine phosphatase activity"/>
    <property type="evidence" value="ECO:0007669"/>
    <property type="project" value="InterPro"/>
</dbReference>
<evidence type="ECO:0000256" key="3">
    <source>
        <dbReference type="ARBA" id="ARBA00022490"/>
    </source>
</evidence>
<dbReference type="InterPro" id="IPR003595">
    <property type="entry name" value="Tyr_Pase_cat"/>
</dbReference>
<dbReference type="GO" id="GO:0050852">
    <property type="term" value="P:T cell receptor signaling pathway"/>
    <property type="evidence" value="ECO:0007669"/>
    <property type="project" value="TreeGrafter"/>
</dbReference>
<dbReference type="PANTHER" id="PTHR45983:SF1">
    <property type="entry name" value="TYROSINE-PROTEIN PHOSPHATASE NON-RECEPTOR TYPE 22"/>
    <property type="match status" value="1"/>
</dbReference>
<evidence type="ECO:0000256" key="7">
    <source>
        <dbReference type="ARBA" id="ARBA00034734"/>
    </source>
</evidence>
<dbReference type="FunFam" id="3.90.190.10:FF:000045">
    <property type="entry name" value="Tyrosine-protein phosphatase non-receptor type 12"/>
    <property type="match status" value="1"/>
</dbReference>
<evidence type="ECO:0000256" key="1">
    <source>
        <dbReference type="ARBA" id="ARBA00004496"/>
    </source>
</evidence>
<feature type="region of interest" description="Disordered" evidence="8">
    <location>
        <begin position="461"/>
        <end position="494"/>
    </location>
</feature>
<gene>
    <name evidence="11" type="ORF">SKAU_G00104990</name>
</gene>
<proteinExistence type="inferred from homology"/>
<evidence type="ECO:0000313" key="12">
    <source>
        <dbReference type="Proteomes" id="UP001152622"/>
    </source>
</evidence>
<dbReference type="InterPro" id="IPR047170">
    <property type="entry name" value="PTN12/18/22"/>
</dbReference>
<dbReference type="EC" id="3.1.3.48" evidence="2"/>
<dbReference type="InterPro" id="IPR000242">
    <property type="entry name" value="PTP_cat"/>
</dbReference>
<evidence type="ECO:0000313" key="11">
    <source>
        <dbReference type="EMBL" id="KAJ8370471.1"/>
    </source>
</evidence>
<feature type="compositionally biased region" description="Polar residues" evidence="8">
    <location>
        <begin position="412"/>
        <end position="427"/>
    </location>
</feature>
<organism evidence="11 12">
    <name type="scientific">Synaphobranchus kaupii</name>
    <name type="common">Kaup's arrowtooth eel</name>
    <dbReference type="NCBI Taxonomy" id="118154"/>
    <lineage>
        <taxon>Eukaryota</taxon>
        <taxon>Metazoa</taxon>
        <taxon>Chordata</taxon>
        <taxon>Craniata</taxon>
        <taxon>Vertebrata</taxon>
        <taxon>Euteleostomi</taxon>
        <taxon>Actinopterygii</taxon>
        <taxon>Neopterygii</taxon>
        <taxon>Teleostei</taxon>
        <taxon>Anguilliformes</taxon>
        <taxon>Synaphobranchidae</taxon>
        <taxon>Synaphobranchus</taxon>
    </lineage>
</organism>
<name>A0A9Q1J7T2_SYNKA</name>
<accession>A0A9Q1J7T2</accession>
<feature type="region of interest" description="Disordered" evidence="8">
    <location>
        <begin position="507"/>
        <end position="531"/>
    </location>
</feature>
<reference evidence="11" key="1">
    <citation type="journal article" date="2023" name="Science">
        <title>Genome structures resolve the early diversification of teleost fishes.</title>
        <authorList>
            <person name="Parey E."/>
            <person name="Louis A."/>
            <person name="Montfort J."/>
            <person name="Bouchez O."/>
            <person name="Roques C."/>
            <person name="Iampietro C."/>
            <person name="Lluch J."/>
            <person name="Castinel A."/>
            <person name="Donnadieu C."/>
            <person name="Desvignes T."/>
            <person name="Floi Bucao C."/>
            <person name="Jouanno E."/>
            <person name="Wen M."/>
            <person name="Mejri S."/>
            <person name="Dirks R."/>
            <person name="Jansen H."/>
            <person name="Henkel C."/>
            <person name="Chen W.J."/>
            <person name="Zahm M."/>
            <person name="Cabau C."/>
            <person name="Klopp C."/>
            <person name="Thompson A.W."/>
            <person name="Robinson-Rechavi M."/>
            <person name="Braasch I."/>
            <person name="Lecointre G."/>
            <person name="Bobe J."/>
            <person name="Postlethwait J.H."/>
            <person name="Berthelot C."/>
            <person name="Roest Crollius H."/>
            <person name="Guiguen Y."/>
        </authorList>
    </citation>
    <scope>NUCLEOTIDE SEQUENCE</scope>
    <source>
        <strain evidence="11">WJC10195</strain>
    </source>
</reference>
<dbReference type="Gene3D" id="3.90.190.10">
    <property type="entry name" value="Protein tyrosine phosphatase superfamily"/>
    <property type="match status" value="1"/>
</dbReference>
<keyword evidence="4" id="KW-0597">Phosphoprotein</keyword>
<dbReference type="PANTHER" id="PTHR45983">
    <property type="entry name" value="TYROSINE PHOSPHATSE N18, PUTATIVE-RELATED"/>
    <property type="match status" value="1"/>
</dbReference>
<evidence type="ECO:0000256" key="2">
    <source>
        <dbReference type="ARBA" id="ARBA00013064"/>
    </source>
</evidence>
<dbReference type="AlphaFoldDB" id="A0A9Q1J7T2"/>
<keyword evidence="12" id="KW-1185">Reference proteome</keyword>
<dbReference type="GO" id="GO:0050868">
    <property type="term" value="P:negative regulation of T cell activation"/>
    <property type="evidence" value="ECO:0007669"/>
    <property type="project" value="TreeGrafter"/>
</dbReference>
<dbReference type="GO" id="GO:0005634">
    <property type="term" value="C:nucleus"/>
    <property type="evidence" value="ECO:0007669"/>
    <property type="project" value="TreeGrafter"/>
</dbReference>
<feature type="domain" description="Tyrosine specific protein phosphatases" evidence="10">
    <location>
        <begin position="211"/>
        <end position="285"/>
    </location>
</feature>
<evidence type="ECO:0000256" key="4">
    <source>
        <dbReference type="ARBA" id="ARBA00022553"/>
    </source>
</evidence>
<dbReference type="SMART" id="SM00194">
    <property type="entry name" value="PTPc"/>
    <property type="match status" value="1"/>
</dbReference>
<dbReference type="SUPFAM" id="SSF52799">
    <property type="entry name" value="(Phosphotyrosine protein) phosphatases II"/>
    <property type="match status" value="1"/>
</dbReference>
<evidence type="ECO:0000256" key="8">
    <source>
        <dbReference type="SAM" id="MobiDB-lite"/>
    </source>
</evidence>
<dbReference type="EMBL" id="JAINUF010000003">
    <property type="protein sequence ID" value="KAJ8370471.1"/>
    <property type="molecule type" value="Genomic_DNA"/>
</dbReference>
<dbReference type="InterPro" id="IPR016130">
    <property type="entry name" value="Tyr_Pase_AS"/>
</dbReference>
<dbReference type="PROSITE" id="PS00383">
    <property type="entry name" value="TYR_PHOSPHATASE_1"/>
    <property type="match status" value="1"/>
</dbReference>
<dbReference type="Pfam" id="PF00102">
    <property type="entry name" value="Y_phosphatase"/>
    <property type="match status" value="1"/>
</dbReference>
<feature type="domain" description="Tyrosine-protein phosphatase" evidence="9">
    <location>
        <begin position="29"/>
        <end position="294"/>
    </location>
</feature>
<feature type="region of interest" description="Disordered" evidence="8">
    <location>
        <begin position="383"/>
        <end position="429"/>
    </location>
</feature>
<dbReference type="PROSITE" id="PS50055">
    <property type="entry name" value="TYR_PHOSPHATASE_PTP"/>
    <property type="match status" value="1"/>
</dbReference>
<dbReference type="SMART" id="SM00404">
    <property type="entry name" value="PTPc_motif"/>
    <property type="match status" value="1"/>
</dbReference>
<dbReference type="InterPro" id="IPR000387">
    <property type="entry name" value="Tyr_Pase_dom"/>
</dbReference>